<dbReference type="InterPro" id="IPR031582">
    <property type="entry name" value="TadF"/>
</dbReference>
<feature type="transmembrane region" description="Helical" evidence="1">
    <location>
        <begin position="12"/>
        <end position="33"/>
    </location>
</feature>
<keyword evidence="1" id="KW-0812">Transmembrane</keyword>
<evidence type="ECO:0000313" key="2">
    <source>
        <dbReference type="EMBL" id="SON51896.1"/>
    </source>
</evidence>
<organism evidence="2 3">
    <name type="scientific">Vibrio tapetis subsp. tapetis</name>
    <dbReference type="NCBI Taxonomy" id="1671868"/>
    <lineage>
        <taxon>Bacteria</taxon>
        <taxon>Pseudomonadati</taxon>
        <taxon>Pseudomonadota</taxon>
        <taxon>Gammaproteobacteria</taxon>
        <taxon>Vibrionales</taxon>
        <taxon>Vibrionaceae</taxon>
        <taxon>Vibrio</taxon>
    </lineage>
</organism>
<keyword evidence="3" id="KW-1185">Reference proteome</keyword>
<protein>
    <submittedName>
        <fullName evidence="2">Uncharacterized protein</fullName>
    </submittedName>
</protein>
<accession>A0A2N8ZJ60</accession>
<dbReference type="Proteomes" id="UP000235828">
    <property type="component" value="Chromosome B"/>
</dbReference>
<dbReference type="AlphaFoldDB" id="A0A2N8ZJ60"/>
<sequence>MNIKNQKGVFSIELAFVLLGMTAFLFFIFDLGFQVIQKSQLNRTSYAMVSVLKERKGFYTKGTRSTNWDINQTQAKEMYQMARRLLDAKQTDIRVNIGFKSGKKNEFSLTAGDSSIPCNAAQMTNELVDGSKHDLNVYRVTVCRRVPVFFEKVIGDDNEKDDRVLQSTSIFVGR</sequence>
<dbReference type="KEGG" id="vta:B0285"/>
<reference evidence="2 3" key="1">
    <citation type="submission" date="2017-10" db="EMBL/GenBank/DDBJ databases">
        <authorList>
            <person name="Banno H."/>
            <person name="Chua N.-H."/>
        </authorList>
    </citation>
    <scope>NUCLEOTIDE SEQUENCE [LARGE SCALE GENOMIC DNA]</scope>
    <source>
        <strain evidence="2">Vibrio tapetis CECT4600</strain>
    </source>
</reference>
<dbReference type="Pfam" id="PF16964">
    <property type="entry name" value="TadF"/>
    <property type="match status" value="1"/>
</dbReference>
<name>A0A2N8ZJ60_9VIBR</name>
<proteinExistence type="predicted"/>
<dbReference type="OrthoDB" id="5876198at2"/>
<keyword evidence="1" id="KW-0472">Membrane</keyword>
<dbReference type="EMBL" id="LT960612">
    <property type="protein sequence ID" value="SON51896.1"/>
    <property type="molecule type" value="Genomic_DNA"/>
</dbReference>
<gene>
    <name evidence="2" type="ORF">VTAP4600_B0285</name>
</gene>
<dbReference type="RefSeq" id="WP_102524267.1">
    <property type="nucleotide sequence ID" value="NZ_LT960612.1"/>
</dbReference>
<keyword evidence="1" id="KW-1133">Transmembrane helix</keyword>
<evidence type="ECO:0000313" key="3">
    <source>
        <dbReference type="Proteomes" id="UP000235828"/>
    </source>
</evidence>
<evidence type="ECO:0000256" key="1">
    <source>
        <dbReference type="SAM" id="Phobius"/>
    </source>
</evidence>